<dbReference type="PIRSF" id="PIRSF036406">
    <property type="entry name" value="Hept_kin"/>
    <property type="match status" value="1"/>
</dbReference>
<keyword evidence="1" id="KW-0808">Transferase</keyword>
<reference evidence="9" key="1">
    <citation type="submission" date="2016-10" db="EMBL/GenBank/DDBJ databases">
        <authorList>
            <person name="Varghese N."/>
            <person name="Submissions S."/>
        </authorList>
    </citation>
    <scope>NUCLEOTIDE SEQUENCE [LARGE SCALE GENOMIC DNA]</scope>
    <source>
        <strain evidence="9">930I</strain>
    </source>
</reference>
<sequence length="375" mass="39673">MIVRARAPLRLSFGGGGTELSPYMERHGGLVLNATINLHASAILGAAPPGEVHLIAGDRGHHQTLPARLPLDEAGPLPLHAGVYNHIMETFCGGEALPLTLTTHSEAPVGSGLGASSTLTVAMLKAFDEYLNLALGEYELARAAYQVERGRLGLKGGRQDQYAAAFGGFNLIEFHRDDRVIVNPLRIRNWIVSELEASLILYFTGLSHQSGDIIVEQTRRMDDPDGAITRHMHRIKELAVVMKEALLKGRIADLAGHLNASWAEKRATAGAVSTAGIDALYEQMRGLGVLGGKLSGAGGGGFMMLLCPPERRARVEAALAEAGGRVFSAKFTSIGAESWRVADSPFADLADPARRTADGRVLPAAPTSAADGGAP</sequence>
<dbReference type="RefSeq" id="WP_092613994.1">
    <property type="nucleotide sequence ID" value="NZ_FNCV01000001.1"/>
</dbReference>
<evidence type="ECO:0000313" key="9">
    <source>
        <dbReference type="Proteomes" id="UP000217076"/>
    </source>
</evidence>
<dbReference type="InterPro" id="IPR006204">
    <property type="entry name" value="GHMP_kinase_N_dom"/>
</dbReference>
<evidence type="ECO:0000256" key="4">
    <source>
        <dbReference type="ARBA" id="ARBA00022840"/>
    </source>
</evidence>
<name>A0A1G7TX63_9PROT</name>
<evidence type="ECO:0000256" key="5">
    <source>
        <dbReference type="ARBA" id="ARBA00038121"/>
    </source>
</evidence>
<keyword evidence="3 8" id="KW-0418">Kinase</keyword>
<proteinExistence type="inferred from homology"/>
<evidence type="ECO:0000256" key="3">
    <source>
        <dbReference type="ARBA" id="ARBA00022777"/>
    </source>
</evidence>
<dbReference type="GO" id="GO:0050201">
    <property type="term" value="F:fucokinase activity"/>
    <property type="evidence" value="ECO:0007669"/>
    <property type="project" value="TreeGrafter"/>
</dbReference>
<dbReference type="AlphaFoldDB" id="A0A1G7TX63"/>
<dbReference type="PRINTS" id="PR00960">
    <property type="entry name" value="LMBPPROTEIN"/>
</dbReference>
<dbReference type="EMBL" id="FNCV01000001">
    <property type="protein sequence ID" value="SDG39339.1"/>
    <property type="molecule type" value="Genomic_DNA"/>
</dbReference>
<dbReference type="PANTHER" id="PTHR32463:SF0">
    <property type="entry name" value="L-FUCOSE KINASE"/>
    <property type="match status" value="1"/>
</dbReference>
<keyword evidence="4" id="KW-0067">ATP-binding</keyword>
<accession>A0A1G7TX63</accession>
<dbReference type="InterPro" id="IPR014606">
    <property type="entry name" value="Heptose_7-P_kinase"/>
</dbReference>
<dbReference type="GO" id="GO:0005524">
    <property type="term" value="F:ATP binding"/>
    <property type="evidence" value="ECO:0007669"/>
    <property type="project" value="UniProtKB-KW"/>
</dbReference>
<dbReference type="SUPFAM" id="SSF54211">
    <property type="entry name" value="Ribosomal protein S5 domain 2-like"/>
    <property type="match status" value="1"/>
</dbReference>
<evidence type="ECO:0000259" key="6">
    <source>
        <dbReference type="Pfam" id="PF00288"/>
    </source>
</evidence>
<evidence type="ECO:0000313" key="8">
    <source>
        <dbReference type="EMBL" id="SDG39339.1"/>
    </source>
</evidence>
<dbReference type="InterPro" id="IPR020568">
    <property type="entry name" value="Ribosomal_Su5_D2-typ_SF"/>
</dbReference>
<keyword evidence="2" id="KW-0547">Nucleotide-binding</keyword>
<feature type="domain" description="GHMP kinase C-terminal" evidence="7">
    <location>
        <begin position="242"/>
        <end position="323"/>
    </location>
</feature>
<evidence type="ECO:0000256" key="1">
    <source>
        <dbReference type="ARBA" id="ARBA00022679"/>
    </source>
</evidence>
<comment type="similarity">
    <text evidence="5">Belongs to the GHMP kinase family.</text>
</comment>
<evidence type="ECO:0000256" key="2">
    <source>
        <dbReference type="ARBA" id="ARBA00022741"/>
    </source>
</evidence>
<dbReference type="InterPro" id="IPR013750">
    <property type="entry name" value="GHMP_kinase_C_dom"/>
</dbReference>
<organism evidence="8 9">
    <name type="scientific">Roseospirillum parvum</name>
    <dbReference type="NCBI Taxonomy" id="83401"/>
    <lineage>
        <taxon>Bacteria</taxon>
        <taxon>Pseudomonadati</taxon>
        <taxon>Pseudomonadota</taxon>
        <taxon>Alphaproteobacteria</taxon>
        <taxon>Rhodospirillales</taxon>
        <taxon>Rhodospirillaceae</taxon>
        <taxon>Roseospirillum</taxon>
    </lineage>
</organism>
<evidence type="ECO:0000259" key="7">
    <source>
        <dbReference type="Pfam" id="PF08544"/>
    </source>
</evidence>
<dbReference type="InterPro" id="IPR001174">
    <property type="entry name" value="HddA/FKP"/>
</dbReference>
<keyword evidence="9" id="KW-1185">Reference proteome</keyword>
<protein>
    <submittedName>
        <fullName evidence="8">D-glycero-alpha-D-manno-heptose-7-phosphate kinase</fullName>
    </submittedName>
</protein>
<dbReference type="InterPro" id="IPR036554">
    <property type="entry name" value="GHMP_kinase_C_sf"/>
</dbReference>
<dbReference type="OrthoDB" id="9812992at2"/>
<dbReference type="Gene3D" id="3.30.230.120">
    <property type="match status" value="1"/>
</dbReference>
<dbReference type="Pfam" id="PF08544">
    <property type="entry name" value="GHMP_kinases_C"/>
    <property type="match status" value="1"/>
</dbReference>
<dbReference type="GO" id="GO:0042352">
    <property type="term" value="P:GDP-L-fucose salvage"/>
    <property type="evidence" value="ECO:0007669"/>
    <property type="project" value="TreeGrafter"/>
</dbReference>
<gene>
    <name evidence="8" type="ORF">SAMN05421742_101119</name>
</gene>
<dbReference type="Pfam" id="PF00288">
    <property type="entry name" value="GHMP_kinases_N"/>
    <property type="match status" value="1"/>
</dbReference>
<dbReference type="Proteomes" id="UP000217076">
    <property type="component" value="Unassembled WGS sequence"/>
</dbReference>
<dbReference type="InterPro" id="IPR052203">
    <property type="entry name" value="GHMP_Kinase-Related"/>
</dbReference>
<dbReference type="STRING" id="83401.SAMN05421742_101119"/>
<dbReference type="SUPFAM" id="SSF55060">
    <property type="entry name" value="GHMP Kinase, C-terminal domain"/>
    <property type="match status" value="1"/>
</dbReference>
<dbReference type="PANTHER" id="PTHR32463">
    <property type="entry name" value="L-FUCOSE KINASE"/>
    <property type="match status" value="1"/>
</dbReference>
<feature type="domain" description="GHMP kinase N-terminal" evidence="6">
    <location>
        <begin position="83"/>
        <end position="168"/>
    </location>
</feature>